<feature type="domain" description="Solute-binding protein family 3/N-terminal" evidence="1">
    <location>
        <begin position="31"/>
        <end position="258"/>
    </location>
</feature>
<dbReference type="EMBL" id="JACHHY010000001">
    <property type="protein sequence ID" value="MBB5016889.1"/>
    <property type="molecule type" value="Genomic_DNA"/>
</dbReference>
<evidence type="ECO:0000313" key="3">
    <source>
        <dbReference type="Proteomes" id="UP000575898"/>
    </source>
</evidence>
<accession>A0A840MI73</accession>
<dbReference type="Proteomes" id="UP000575898">
    <property type="component" value="Unassembled WGS sequence"/>
</dbReference>
<reference evidence="2 3" key="1">
    <citation type="submission" date="2020-08" db="EMBL/GenBank/DDBJ databases">
        <title>Genomic Encyclopedia of Type Strains, Phase IV (KMG-IV): sequencing the most valuable type-strain genomes for metagenomic binning, comparative biology and taxonomic classification.</title>
        <authorList>
            <person name="Goeker M."/>
        </authorList>
    </citation>
    <scope>NUCLEOTIDE SEQUENCE [LARGE SCALE GENOMIC DNA]</scope>
    <source>
        <strain evidence="2 3">DSM 27165</strain>
    </source>
</reference>
<organism evidence="2 3">
    <name type="scientific">Chitinivorax tropicus</name>
    <dbReference type="NCBI Taxonomy" id="714531"/>
    <lineage>
        <taxon>Bacteria</taxon>
        <taxon>Pseudomonadati</taxon>
        <taxon>Pseudomonadota</taxon>
        <taxon>Betaproteobacteria</taxon>
        <taxon>Chitinivorax</taxon>
    </lineage>
</organism>
<name>A0A840MI73_9PROT</name>
<keyword evidence="3" id="KW-1185">Reference proteome</keyword>
<dbReference type="Pfam" id="PF00497">
    <property type="entry name" value="SBP_bac_3"/>
    <property type="match status" value="1"/>
</dbReference>
<dbReference type="Gene3D" id="3.40.190.10">
    <property type="entry name" value="Periplasmic binding protein-like II"/>
    <property type="match status" value="2"/>
</dbReference>
<dbReference type="InterPro" id="IPR001638">
    <property type="entry name" value="Solute-binding_3/MltF_N"/>
</dbReference>
<dbReference type="AlphaFoldDB" id="A0A840MI73"/>
<protein>
    <submittedName>
        <fullName evidence="2">Polar amino acid transport system substrate-binding protein</fullName>
    </submittedName>
</protein>
<proteinExistence type="predicted"/>
<evidence type="ECO:0000313" key="2">
    <source>
        <dbReference type="EMBL" id="MBB5016889.1"/>
    </source>
</evidence>
<gene>
    <name evidence="2" type="ORF">HNQ59_000151</name>
</gene>
<sequence>MWQFHSKAWAVAGLMWSVGVSAMEPINLVYVDVDSTPFLVGKGDMIATPPGLAVELVRDAITQAGYQVQIRRLPQLRMLKMLEEGKIDGAFIFSYTQDRAKKFAYPMKDGQPDGRYRVTHISYRLYRLKDSKVMWDGNQFSNLTLPVGVNTGWTMAAQLREKNIAVDEGGRGYPENFSKLKLKRLDAYAALELSADSYLKKMGQTELFEKVGPPLQSKDYFLLFSQQFAAAQPEAAQKIWQSVADMREKQESQLYSKYENVEPQ</sequence>
<dbReference type="SUPFAM" id="SSF53850">
    <property type="entry name" value="Periplasmic binding protein-like II"/>
    <property type="match status" value="1"/>
</dbReference>
<evidence type="ECO:0000259" key="1">
    <source>
        <dbReference type="Pfam" id="PF00497"/>
    </source>
</evidence>
<dbReference type="RefSeq" id="WP_184033802.1">
    <property type="nucleotide sequence ID" value="NZ_JACHHY010000001.1"/>
</dbReference>
<comment type="caution">
    <text evidence="2">The sequence shown here is derived from an EMBL/GenBank/DDBJ whole genome shotgun (WGS) entry which is preliminary data.</text>
</comment>